<evidence type="ECO:0000256" key="3">
    <source>
        <dbReference type="ARBA" id="ARBA00023015"/>
    </source>
</evidence>
<evidence type="ECO:0000256" key="1">
    <source>
        <dbReference type="ARBA" id="ARBA00011764"/>
    </source>
</evidence>
<dbReference type="EMBL" id="JANEYF010004538">
    <property type="protein sequence ID" value="KAJ8930815.1"/>
    <property type="molecule type" value="Genomic_DNA"/>
</dbReference>
<keyword evidence="3" id="KW-0805">Transcription regulation</keyword>
<dbReference type="PANTHER" id="PTHR21411:SF0">
    <property type="entry name" value="REGULATORY PROTEIN ZESTE"/>
    <property type="match status" value="1"/>
</dbReference>
<feature type="compositionally biased region" description="Basic and acidic residues" evidence="7">
    <location>
        <begin position="340"/>
        <end position="355"/>
    </location>
</feature>
<proteinExistence type="predicted"/>
<organism evidence="9 10">
    <name type="scientific">Rhamnusium bicolor</name>
    <dbReference type="NCBI Taxonomy" id="1586634"/>
    <lineage>
        <taxon>Eukaryota</taxon>
        <taxon>Metazoa</taxon>
        <taxon>Ecdysozoa</taxon>
        <taxon>Arthropoda</taxon>
        <taxon>Hexapoda</taxon>
        <taxon>Insecta</taxon>
        <taxon>Pterygota</taxon>
        <taxon>Neoptera</taxon>
        <taxon>Endopterygota</taxon>
        <taxon>Coleoptera</taxon>
        <taxon>Polyphaga</taxon>
        <taxon>Cucujiformia</taxon>
        <taxon>Chrysomeloidea</taxon>
        <taxon>Cerambycidae</taxon>
        <taxon>Lepturinae</taxon>
        <taxon>Rhagiini</taxon>
        <taxon>Rhamnusium</taxon>
    </lineage>
</organism>
<feature type="compositionally biased region" description="Polar residues" evidence="7">
    <location>
        <begin position="326"/>
        <end position="338"/>
    </location>
</feature>
<reference evidence="9" key="1">
    <citation type="journal article" date="2023" name="Insect Mol. Biol.">
        <title>Genome sequencing provides insights into the evolution of gene families encoding plant cell wall-degrading enzymes in longhorned beetles.</title>
        <authorList>
            <person name="Shin N.R."/>
            <person name="Okamura Y."/>
            <person name="Kirsch R."/>
            <person name="Pauchet Y."/>
        </authorList>
    </citation>
    <scope>NUCLEOTIDE SEQUENCE</scope>
    <source>
        <strain evidence="9">RBIC_L_NR</strain>
    </source>
</reference>
<keyword evidence="6" id="KW-0175">Coiled coil</keyword>
<evidence type="ECO:0000256" key="7">
    <source>
        <dbReference type="SAM" id="MobiDB-lite"/>
    </source>
</evidence>
<dbReference type="Proteomes" id="UP001162156">
    <property type="component" value="Unassembled WGS sequence"/>
</dbReference>
<keyword evidence="10" id="KW-1185">Reference proteome</keyword>
<dbReference type="AlphaFoldDB" id="A0AAV8WXH0"/>
<dbReference type="PANTHER" id="PTHR21411">
    <property type="entry name" value="APONTIC"/>
    <property type="match status" value="1"/>
</dbReference>
<evidence type="ECO:0000256" key="5">
    <source>
        <dbReference type="ARBA" id="ARBA00025466"/>
    </source>
</evidence>
<feature type="domain" description="Myb/SANT-like DNA-binding" evidence="8">
    <location>
        <begin position="10"/>
        <end position="44"/>
    </location>
</feature>
<feature type="region of interest" description="Disordered" evidence="7">
    <location>
        <begin position="326"/>
        <end position="355"/>
    </location>
</feature>
<evidence type="ECO:0000256" key="6">
    <source>
        <dbReference type="SAM" id="Coils"/>
    </source>
</evidence>
<comment type="function">
    <text evidence="5">Involved in transvection phenomena (= synapsis-dependent gene expression), where the synaptic pairing of chromosomes carrying genes with which zeste interacts influences the expression of these genes. Zeste binds to DNA and stimulates transcription from a nearby promoter.</text>
</comment>
<evidence type="ECO:0000256" key="4">
    <source>
        <dbReference type="ARBA" id="ARBA00023163"/>
    </source>
</evidence>
<name>A0AAV8WXH0_9CUCU</name>
<evidence type="ECO:0000313" key="9">
    <source>
        <dbReference type="EMBL" id="KAJ8930815.1"/>
    </source>
</evidence>
<gene>
    <name evidence="9" type="ORF">NQ314_016347</name>
</gene>
<dbReference type="InterPro" id="IPR028002">
    <property type="entry name" value="Myb_DNA-bind_5"/>
</dbReference>
<evidence type="ECO:0000256" key="2">
    <source>
        <dbReference type="ARBA" id="ARBA00016807"/>
    </source>
</evidence>
<evidence type="ECO:0000313" key="10">
    <source>
        <dbReference type="Proteomes" id="UP001162156"/>
    </source>
</evidence>
<accession>A0AAV8WXH0</accession>
<dbReference type="Pfam" id="PF13873">
    <property type="entry name" value="Myb_DNA-bind_5"/>
    <property type="match status" value="2"/>
</dbReference>
<comment type="caution">
    <text evidence="9">The sequence shown here is derived from an EMBL/GenBank/DDBJ whole genome shotgun (WGS) entry which is preliminary data.</text>
</comment>
<feature type="coiled-coil region" evidence="6">
    <location>
        <begin position="18"/>
        <end position="45"/>
    </location>
</feature>
<evidence type="ECO:0000259" key="8">
    <source>
        <dbReference type="Pfam" id="PF13873"/>
    </source>
</evidence>
<keyword evidence="4" id="KW-0804">Transcription</keyword>
<sequence length="355" mass="40235">MAEEEIGVDEITQKFNAVTSSNRSVESLKVKYDNLKRNLRKKVSDIKQYACGTGGGPFIDTKIEDYEKLLLSYLQMGITGLPSNGDSDGPVILRSNESHVHDYGRHLVQQEAMEYLDSPETEMVMTPKRDVESYFVQRTVRTEMDVEVSKRSRNFTDYDRNLLFELVIQYKHVLENKKTDGTITNFCTSVKQKNEAWDEITLKYNSSCQTGPRNAKQLHALYDGIKKKARKNLHDDKKNLFKTGGGTFTPQSDELDLKIATILKPQYQALTNCFDSSAAYFQGKLLLLSEKENIKSAINVVDISQVAESSGTTVMTVEPTLEFSTTPSASIQTNTPQSLPEKKEKDKVLKHYRKE</sequence>
<comment type="subunit">
    <text evidence="1">Self-associates forming complexes of several hundred monomers.</text>
</comment>
<feature type="domain" description="Myb/SANT-like DNA-binding" evidence="8">
    <location>
        <begin position="151"/>
        <end position="233"/>
    </location>
</feature>
<protein>
    <recommendedName>
        <fullName evidence="2">Regulatory protein zeste</fullName>
    </recommendedName>
</protein>